<keyword evidence="1" id="KW-1133">Transmembrane helix</keyword>
<keyword evidence="1" id="KW-0812">Transmembrane</keyword>
<evidence type="ECO:0000313" key="3">
    <source>
        <dbReference type="Proteomes" id="UP000809243"/>
    </source>
</evidence>
<dbReference type="Proteomes" id="UP000809243">
    <property type="component" value="Unassembled WGS sequence"/>
</dbReference>
<feature type="transmembrane region" description="Helical" evidence="1">
    <location>
        <begin position="12"/>
        <end position="35"/>
    </location>
</feature>
<dbReference type="EMBL" id="JAFGDB010000064">
    <property type="protein sequence ID" value="MBN2067585.1"/>
    <property type="molecule type" value="Genomic_DNA"/>
</dbReference>
<keyword evidence="1" id="KW-0472">Membrane</keyword>
<evidence type="ECO:0000313" key="2">
    <source>
        <dbReference type="EMBL" id="MBN2067585.1"/>
    </source>
</evidence>
<organism evidence="2 3">
    <name type="scientific">Candidatus Iainarchaeum sp</name>
    <dbReference type="NCBI Taxonomy" id="3101447"/>
    <lineage>
        <taxon>Archaea</taxon>
        <taxon>Candidatus Iainarchaeota</taxon>
        <taxon>Candidatus Iainarchaeia</taxon>
        <taxon>Candidatus Iainarchaeales</taxon>
        <taxon>Candidatus Iainarchaeaceae</taxon>
        <taxon>Candidatus Iainarchaeum</taxon>
    </lineage>
</organism>
<dbReference type="AlphaFoldDB" id="A0A938YRI6"/>
<name>A0A938YRI6_9ARCH</name>
<gene>
    <name evidence="2" type="ORF">JW744_03910</name>
</gene>
<sequence>MALIENLDYKIMAVAYFVATFVLIGISIVALVQGIMSQAGANLVGALLYYAATPLLIMASYMTFHKGYYKLRVLAMARK</sequence>
<protein>
    <submittedName>
        <fullName evidence="2">Uncharacterized protein</fullName>
    </submittedName>
</protein>
<proteinExistence type="predicted"/>
<feature type="transmembrane region" description="Helical" evidence="1">
    <location>
        <begin position="47"/>
        <end position="64"/>
    </location>
</feature>
<reference evidence="2" key="1">
    <citation type="submission" date="2021-01" db="EMBL/GenBank/DDBJ databases">
        <title>Active Sulfur Cycling in an Early Earth Analoge.</title>
        <authorList>
            <person name="Hahn C.R."/>
            <person name="Youssef N.H."/>
            <person name="Elshahed M."/>
        </authorList>
    </citation>
    <scope>NUCLEOTIDE SEQUENCE</scope>
    <source>
        <strain evidence="2">Zod_Metabat.1151</strain>
    </source>
</reference>
<comment type="caution">
    <text evidence="2">The sequence shown here is derived from an EMBL/GenBank/DDBJ whole genome shotgun (WGS) entry which is preliminary data.</text>
</comment>
<accession>A0A938YRI6</accession>
<evidence type="ECO:0000256" key="1">
    <source>
        <dbReference type="SAM" id="Phobius"/>
    </source>
</evidence>